<keyword evidence="3" id="KW-1185">Reference proteome</keyword>
<accession>A0A231GZI9</accession>
<evidence type="ECO:0000256" key="1">
    <source>
        <dbReference type="SAM" id="MobiDB-lite"/>
    </source>
</evidence>
<dbReference type="EMBL" id="NGAF01000016">
    <property type="protein sequence ID" value="OXR41972.1"/>
    <property type="molecule type" value="Genomic_DNA"/>
</dbReference>
<sequence length="78" mass="8485">MPHRTDNPGSIGATIPKGDIIVSSNSHPEQADDPRARWRRLPAEPAYYVEETDVDGSSSSYSVPAVDPAQDFVRLYGA</sequence>
<reference evidence="2 3" key="1">
    <citation type="submission" date="2017-07" db="EMBL/GenBank/DDBJ databases">
        <title>First draft Genome Sequence of Nocardia cerradoensis isolated from human infection.</title>
        <authorList>
            <person name="Carrasco G."/>
        </authorList>
    </citation>
    <scope>NUCLEOTIDE SEQUENCE [LARGE SCALE GENOMIC DNA]</scope>
    <source>
        <strain evidence="2 3">CNM20130759</strain>
    </source>
</reference>
<gene>
    <name evidence="2" type="ORF">B7C42_05956</name>
</gene>
<feature type="region of interest" description="Disordered" evidence="1">
    <location>
        <begin position="1"/>
        <end position="37"/>
    </location>
</feature>
<dbReference type="AlphaFoldDB" id="A0A231GZI9"/>
<evidence type="ECO:0000313" key="2">
    <source>
        <dbReference type="EMBL" id="OXR41972.1"/>
    </source>
</evidence>
<dbReference type="Proteomes" id="UP000215506">
    <property type="component" value="Unassembled WGS sequence"/>
</dbReference>
<organism evidence="2 3">
    <name type="scientific">Nocardia cerradoensis</name>
    <dbReference type="NCBI Taxonomy" id="85688"/>
    <lineage>
        <taxon>Bacteria</taxon>
        <taxon>Bacillati</taxon>
        <taxon>Actinomycetota</taxon>
        <taxon>Actinomycetes</taxon>
        <taxon>Mycobacteriales</taxon>
        <taxon>Nocardiaceae</taxon>
        <taxon>Nocardia</taxon>
    </lineage>
</organism>
<name>A0A231GZI9_9NOCA</name>
<comment type="caution">
    <text evidence="2">The sequence shown here is derived from an EMBL/GenBank/DDBJ whole genome shotgun (WGS) entry which is preliminary data.</text>
</comment>
<protein>
    <submittedName>
        <fullName evidence="2">Uncharacterized protein</fullName>
    </submittedName>
</protein>
<proteinExistence type="predicted"/>
<evidence type="ECO:0000313" key="3">
    <source>
        <dbReference type="Proteomes" id="UP000215506"/>
    </source>
</evidence>